<reference evidence="1" key="1">
    <citation type="journal article" date="2021" name="Antonie Van Leeuwenhoek">
        <title>Draft genome and description of Waterburya agarophytonicola gen. nov. sp. nov. (Pleurocapsales, Cyanobacteria): a seaweed symbiont.</title>
        <authorList>
            <person name="Bonthond G."/>
            <person name="Shalygin S."/>
            <person name="Bayer T."/>
            <person name="Weinberger F."/>
        </authorList>
    </citation>
    <scope>NUCLEOTIDE SEQUENCE</scope>
    <source>
        <strain evidence="1">KI4</strain>
    </source>
</reference>
<keyword evidence="2" id="KW-1185">Reference proteome</keyword>
<dbReference type="EMBL" id="JADWDC010000004">
    <property type="protein sequence ID" value="MCC0175818.1"/>
    <property type="molecule type" value="Genomic_DNA"/>
</dbReference>
<protein>
    <submittedName>
        <fullName evidence="1">Uncharacterized protein</fullName>
    </submittedName>
</protein>
<sequence length="220" mass="25535">MRNDRPPSKDCDRSLHLNKSIKVFNIMTQATATKLAVEVKNCATCLYFDNFHESNGRGWCKLFDHQAREHHEITNDCIVSSDLAVSVELEDNLDIFPDIDLEELEAFPTEEIIDEADKSHAEYEVGSIVKVIDKDEHYMEWATFEIVECQFNQYTYNENNPEAYLNHVEWHYRLSSYADGNTMPTESFVESKFLWVAENEICAFDMAHNICTEDMRSGIL</sequence>
<accession>A0A964BLX2</accession>
<organism evidence="1 2">
    <name type="scientific">Waterburya agarophytonicola KI4</name>
    <dbReference type="NCBI Taxonomy" id="2874699"/>
    <lineage>
        <taxon>Bacteria</taxon>
        <taxon>Bacillati</taxon>
        <taxon>Cyanobacteriota</taxon>
        <taxon>Cyanophyceae</taxon>
        <taxon>Pleurocapsales</taxon>
        <taxon>Hyellaceae</taxon>
        <taxon>Waterburya</taxon>
        <taxon>Waterburya agarophytonicola</taxon>
    </lineage>
</organism>
<evidence type="ECO:0000313" key="1">
    <source>
        <dbReference type="EMBL" id="MCC0175818.1"/>
    </source>
</evidence>
<dbReference type="Proteomes" id="UP000729733">
    <property type="component" value="Unassembled WGS sequence"/>
</dbReference>
<evidence type="ECO:0000313" key="2">
    <source>
        <dbReference type="Proteomes" id="UP000729733"/>
    </source>
</evidence>
<name>A0A964BLX2_9CYAN</name>
<gene>
    <name evidence="1" type="ORF">I4641_02330</name>
</gene>
<proteinExistence type="predicted"/>
<dbReference type="AlphaFoldDB" id="A0A964BLX2"/>
<dbReference type="RefSeq" id="WP_229638817.1">
    <property type="nucleotide sequence ID" value="NZ_JADWDC010000004.1"/>
</dbReference>
<comment type="caution">
    <text evidence="1">The sequence shown here is derived from an EMBL/GenBank/DDBJ whole genome shotgun (WGS) entry which is preliminary data.</text>
</comment>